<accession>A0A084ATH6</accession>
<evidence type="ECO:0000313" key="1">
    <source>
        <dbReference type="EMBL" id="KEY68605.1"/>
    </source>
</evidence>
<sequence>MSKATASISFGSSESKETMVSLMERDINFFSHPTPEARFAAIKEIFAPDITWLDFDGAIQYGHDGVFERSSLLVGQLAGYSHRAKGEPAVCQNMVTGRWEVVPEGTEENHDQVPVIEGRDVLVVEDGKIKILWSCVDRYDKGLLPNLGKSSTP</sequence>
<dbReference type="HOGENOM" id="CLU_1749713_0_0_1"/>
<dbReference type="OrthoDB" id="4107844at2759"/>
<proteinExistence type="predicted"/>
<gene>
    <name evidence="1" type="ORF">S7711_05787</name>
</gene>
<evidence type="ECO:0000313" key="2">
    <source>
        <dbReference type="Proteomes" id="UP000028045"/>
    </source>
</evidence>
<reference evidence="1 2" key="1">
    <citation type="journal article" date="2014" name="BMC Genomics">
        <title>Comparative genome sequencing reveals chemotype-specific gene clusters in the toxigenic black mold Stachybotrys.</title>
        <authorList>
            <person name="Semeiks J."/>
            <person name="Borek D."/>
            <person name="Otwinowski Z."/>
            <person name="Grishin N.V."/>
        </authorList>
    </citation>
    <scope>NUCLEOTIDE SEQUENCE [LARGE SCALE GENOMIC DNA]</scope>
    <source>
        <strain evidence="2">CBS 109288 / IBT 7711</strain>
    </source>
</reference>
<dbReference type="EMBL" id="KL648569">
    <property type="protein sequence ID" value="KEY68605.1"/>
    <property type="molecule type" value="Genomic_DNA"/>
</dbReference>
<organism evidence="1 2">
    <name type="scientific">Stachybotrys chartarum (strain CBS 109288 / IBT 7711)</name>
    <name type="common">Toxic black mold</name>
    <name type="synonym">Stilbospora chartarum</name>
    <dbReference type="NCBI Taxonomy" id="1280523"/>
    <lineage>
        <taxon>Eukaryota</taxon>
        <taxon>Fungi</taxon>
        <taxon>Dikarya</taxon>
        <taxon>Ascomycota</taxon>
        <taxon>Pezizomycotina</taxon>
        <taxon>Sordariomycetes</taxon>
        <taxon>Hypocreomycetidae</taxon>
        <taxon>Hypocreales</taxon>
        <taxon>Stachybotryaceae</taxon>
        <taxon>Stachybotrys</taxon>
    </lineage>
</organism>
<dbReference type="AlphaFoldDB" id="A0A084ATH6"/>
<name>A0A084ATH6_STACB</name>
<dbReference type="SUPFAM" id="SSF54427">
    <property type="entry name" value="NTF2-like"/>
    <property type="match status" value="1"/>
</dbReference>
<keyword evidence="2" id="KW-1185">Reference proteome</keyword>
<dbReference type="InterPro" id="IPR032710">
    <property type="entry name" value="NTF2-like_dom_sf"/>
</dbReference>
<dbReference type="Proteomes" id="UP000028045">
    <property type="component" value="Unassembled WGS sequence"/>
</dbReference>
<evidence type="ECO:0008006" key="3">
    <source>
        <dbReference type="Google" id="ProtNLM"/>
    </source>
</evidence>
<dbReference type="Gene3D" id="3.10.450.50">
    <property type="match status" value="1"/>
</dbReference>
<protein>
    <recommendedName>
        <fullName evidence="3">SnoaL-like domain-containing protein</fullName>
    </recommendedName>
</protein>